<reference evidence="14" key="1">
    <citation type="submission" date="2020-07" db="EMBL/GenBank/DDBJ databases">
        <title>Draft Genome Sequence of a Deep-Sea Yeast, Naganishia (Cryptococcus) liquefaciens strain N6.</title>
        <authorList>
            <person name="Han Y.W."/>
            <person name="Kajitani R."/>
            <person name="Morimoto H."/>
            <person name="Parhat M."/>
            <person name="Tsubouchi H."/>
            <person name="Bakenova O."/>
            <person name="Ogata M."/>
            <person name="Argunhan B."/>
            <person name="Aoki R."/>
            <person name="Kajiwara S."/>
            <person name="Itoh T."/>
            <person name="Iwasaki H."/>
        </authorList>
    </citation>
    <scope>NUCLEOTIDE SEQUENCE</scope>
    <source>
        <strain evidence="14">N6</strain>
    </source>
</reference>
<keyword evidence="10" id="KW-0472">Membrane</keyword>
<dbReference type="PANTHER" id="PTHR13036">
    <property type="entry name" value="BETA1,4 MANNOSYLTRANSFERASE"/>
    <property type="match status" value="1"/>
</dbReference>
<dbReference type="EC" id="2.4.1.142" evidence="3"/>
<comment type="function">
    <text evidence="11">Participates in the formation of the lipid-linked precursor oligosaccharide for N-glycosylation. Involved in assembling the dolichol-pyrophosphate-GlcNAc(2)-Man(5) intermediate on the cytoplasmic surface of the ER.</text>
</comment>
<evidence type="ECO:0000256" key="6">
    <source>
        <dbReference type="ARBA" id="ARBA00022679"/>
    </source>
</evidence>
<dbReference type="Proteomes" id="UP000620104">
    <property type="component" value="Unassembled WGS sequence"/>
</dbReference>
<comment type="pathway">
    <text evidence="2">Protein modification; protein glycosylation.</text>
</comment>
<evidence type="ECO:0000256" key="4">
    <source>
        <dbReference type="ARBA" id="ARBA00015841"/>
    </source>
</evidence>
<name>A0A8H3TYB6_9TREE</name>
<keyword evidence="9" id="KW-1133">Transmembrane helix</keyword>
<keyword evidence="15" id="KW-1185">Reference proteome</keyword>
<evidence type="ECO:0000256" key="8">
    <source>
        <dbReference type="ARBA" id="ARBA00022824"/>
    </source>
</evidence>
<evidence type="ECO:0000313" key="15">
    <source>
        <dbReference type="Proteomes" id="UP000620104"/>
    </source>
</evidence>
<dbReference type="SUPFAM" id="SSF53756">
    <property type="entry name" value="UDP-Glycosyltransferase/glycogen phosphorylase"/>
    <property type="match status" value="1"/>
</dbReference>
<dbReference type="InterPro" id="IPR028098">
    <property type="entry name" value="Glyco_trans_4-like_N"/>
</dbReference>
<keyword evidence="8" id="KW-0256">Endoplasmic reticulum</keyword>
<dbReference type="Pfam" id="PF13579">
    <property type="entry name" value="Glyco_trans_4_4"/>
    <property type="match status" value="1"/>
</dbReference>
<comment type="subcellular location">
    <subcellularLocation>
        <location evidence="1">Endoplasmic reticulum membrane</location>
        <topology evidence="1">Single-pass membrane protein</topology>
    </subcellularLocation>
</comment>
<dbReference type="EMBL" id="BLZA01000040">
    <property type="protein sequence ID" value="GHJ89362.1"/>
    <property type="molecule type" value="Genomic_DNA"/>
</dbReference>
<evidence type="ECO:0000256" key="11">
    <source>
        <dbReference type="ARBA" id="ARBA00024899"/>
    </source>
</evidence>
<dbReference type="InterPro" id="IPR026051">
    <property type="entry name" value="ALG1-like"/>
</dbReference>
<gene>
    <name evidence="14" type="ORF">NliqN6_5764</name>
</gene>
<keyword evidence="7" id="KW-0812">Transmembrane</keyword>
<comment type="caution">
    <text evidence="14">The sequence shown here is derived from an EMBL/GenBank/DDBJ whole genome shotgun (WGS) entry which is preliminary data.</text>
</comment>
<evidence type="ECO:0000313" key="14">
    <source>
        <dbReference type="EMBL" id="GHJ89362.1"/>
    </source>
</evidence>
<evidence type="ECO:0000256" key="1">
    <source>
        <dbReference type="ARBA" id="ARBA00004389"/>
    </source>
</evidence>
<dbReference type="GO" id="GO:0005789">
    <property type="term" value="C:endoplasmic reticulum membrane"/>
    <property type="evidence" value="ECO:0007669"/>
    <property type="project" value="UniProtKB-SubCell"/>
</dbReference>
<organism evidence="14 15">
    <name type="scientific">Naganishia liquefaciens</name>
    <dbReference type="NCBI Taxonomy" id="104408"/>
    <lineage>
        <taxon>Eukaryota</taxon>
        <taxon>Fungi</taxon>
        <taxon>Dikarya</taxon>
        <taxon>Basidiomycota</taxon>
        <taxon>Agaricomycotina</taxon>
        <taxon>Tremellomycetes</taxon>
        <taxon>Filobasidiales</taxon>
        <taxon>Filobasidiaceae</taxon>
        <taxon>Naganishia</taxon>
    </lineage>
</organism>
<evidence type="ECO:0000256" key="10">
    <source>
        <dbReference type="ARBA" id="ARBA00023136"/>
    </source>
</evidence>
<feature type="signal peptide" evidence="12">
    <location>
        <begin position="1"/>
        <end position="17"/>
    </location>
</feature>
<keyword evidence="12" id="KW-0732">Signal</keyword>
<dbReference type="OrthoDB" id="614844at2759"/>
<dbReference type="GO" id="GO:0004578">
    <property type="term" value="F:chitobiosyldiphosphodolichol beta-mannosyltransferase activity"/>
    <property type="evidence" value="ECO:0007669"/>
    <property type="project" value="UniProtKB-EC"/>
</dbReference>
<protein>
    <recommendedName>
        <fullName evidence="4">Chitobiosyldiphosphodolichol beta-mannosyltransferase</fullName>
        <ecNumber evidence="3">2.4.1.142</ecNumber>
    </recommendedName>
</protein>
<dbReference type="Gene3D" id="3.40.50.2000">
    <property type="entry name" value="Glycogen Phosphorylase B"/>
    <property type="match status" value="1"/>
</dbReference>
<accession>A0A8H3TYB6</accession>
<evidence type="ECO:0000259" key="13">
    <source>
        <dbReference type="Pfam" id="PF13579"/>
    </source>
</evidence>
<keyword evidence="6" id="KW-0808">Transferase</keyword>
<keyword evidence="5" id="KW-0328">Glycosyltransferase</keyword>
<evidence type="ECO:0000256" key="7">
    <source>
        <dbReference type="ARBA" id="ARBA00022692"/>
    </source>
</evidence>
<feature type="domain" description="Glycosyltransferase subfamily 4-like N-terminal" evidence="13">
    <location>
        <begin position="49"/>
        <end position="222"/>
    </location>
</feature>
<dbReference type="PANTHER" id="PTHR13036:SF0">
    <property type="entry name" value="CHITOBIOSYLDIPHOSPHODOLICHOL BETA-MANNOSYLTRANSFERASE"/>
    <property type="match status" value="1"/>
</dbReference>
<proteinExistence type="predicted"/>
<evidence type="ECO:0000256" key="12">
    <source>
        <dbReference type="SAM" id="SignalP"/>
    </source>
</evidence>
<evidence type="ECO:0000256" key="3">
    <source>
        <dbReference type="ARBA" id="ARBA00012611"/>
    </source>
</evidence>
<sequence length="474" mass="53043">MLTQLLILVLLLLPSLSLLVYHLARHHDPKTRRKSAVVLVLGDVGRSPRMMYHAQSLMREGYEVALVGYKGTPPLASLETSKAVTIHYIPPPPKPLETMRLPFLIVGPIKVLFQVYGMLRILMTYPRGLGAEVLLVQNPPSIPTLAIAQIVSFARGSKLITDWHNTGHSILALKLGQNHVLVRIARWFEQTFGRRAGCHLFVTEAMKRALSKKWKLEGDKVVLHDRPPEHFRRSNPEEIHELFARLIPTLEPPLPAGFARADLLTVQTPETGVIQMRPGRPALVVSSTSWTPDEDFGVLLAALDEYAADETRPALVVLVSGKGGALRRDFEDTVREREASGRWRNVTARTTWLAMRDYPIFLGAADLGVCLHSSSSGLDLPMKVVDLFGCEVPVLARGFQCIGELVKEGENGRIFYSATELARQLADTLRGFPDAPDLRKLRAYFEADGTARDWKSWDQQWREAVRPVLAKKEQ</sequence>
<evidence type="ECO:0000256" key="9">
    <source>
        <dbReference type="ARBA" id="ARBA00022989"/>
    </source>
</evidence>
<feature type="chain" id="PRO_5034082990" description="Chitobiosyldiphosphodolichol beta-mannosyltransferase" evidence="12">
    <location>
        <begin position="18"/>
        <end position="474"/>
    </location>
</feature>
<dbReference type="AlphaFoldDB" id="A0A8H3TYB6"/>
<evidence type="ECO:0000256" key="2">
    <source>
        <dbReference type="ARBA" id="ARBA00004922"/>
    </source>
</evidence>
<evidence type="ECO:0000256" key="5">
    <source>
        <dbReference type="ARBA" id="ARBA00022676"/>
    </source>
</evidence>
<dbReference type="Pfam" id="PF13692">
    <property type="entry name" value="Glyco_trans_1_4"/>
    <property type="match status" value="1"/>
</dbReference>